<organism evidence="10 11">
    <name type="scientific">Marinimicrococcus flavescens</name>
    <dbReference type="NCBI Taxonomy" id="3031815"/>
    <lineage>
        <taxon>Bacteria</taxon>
        <taxon>Pseudomonadati</taxon>
        <taxon>Pseudomonadota</taxon>
        <taxon>Alphaproteobacteria</taxon>
        <taxon>Geminicoccales</taxon>
        <taxon>Geminicoccaceae</taxon>
        <taxon>Marinimicrococcus</taxon>
    </lineage>
</organism>
<keyword evidence="5" id="KW-0717">Septation</keyword>
<dbReference type="AlphaFoldDB" id="A0AAP3XT40"/>
<comment type="similarity">
    <text evidence="1 5">Belongs to the FtsZ family.</text>
</comment>
<feature type="binding site" evidence="5">
    <location>
        <begin position="111"/>
        <end position="113"/>
    </location>
    <ligand>
        <name>GTP</name>
        <dbReference type="ChEBI" id="CHEBI:37565"/>
    </ligand>
</feature>
<dbReference type="PANTHER" id="PTHR30314">
    <property type="entry name" value="CELL DIVISION PROTEIN FTSZ-RELATED"/>
    <property type="match status" value="1"/>
</dbReference>
<evidence type="ECO:0000313" key="10">
    <source>
        <dbReference type="EMBL" id="MDF1587496.1"/>
    </source>
</evidence>
<dbReference type="GO" id="GO:0032153">
    <property type="term" value="C:cell division site"/>
    <property type="evidence" value="ECO:0007669"/>
    <property type="project" value="UniProtKB-UniRule"/>
</dbReference>
<comment type="subunit">
    <text evidence="5">Homodimer. Polymerizes to form a dynamic ring structure in a strictly GTP-dependent manner. Interacts directly with several other division proteins.</text>
</comment>
<dbReference type="GO" id="GO:0051258">
    <property type="term" value="P:protein polymerization"/>
    <property type="evidence" value="ECO:0007669"/>
    <property type="project" value="UniProtKB-UniRule"/>
</dbReference>
<dbReference type="CDD" id="cd02201">
    <property type="entry name" value="FtsZ_type1"/>
    <property type="match status" value="1"/>
</dbReference>
<evidence type="ECO:0000256" key="1">
    <source>
        <dbReference type="ARBA" id="ARBA00009690"/>
    </source>
</evidence>
<dbReference type="Gene3D" id="3.40.50.1440">
    <property type="entry name" value="Tubulin/FtsZ, GTPase domain"/>
    <property type="match status" value="1"/>
</dbReference>
<comment type="subcellular location">
    <subcellularLocation>
        <location evidence="5">Cytoplasm</location>
    </subcellularLocation>
    <text evidence="5">Assembles at midcell at the inner surface of the cytoplasmic membrane.</text>
</comment>
<dbReference type="Gene3D" id="3.30.1330.20">
    <property type="entry name" value="Tubulin/FtsZ, C-terminal domain"/>
    <property type="match status" value="1"/>
</dbReference>
<feature type="binding site" evidence="5">
    <location>
        <position position="142"/>
    </location>
    <ligand>
        <name>GTP</name>
        <dbReference type="ChEBI" id="CHEBI:37565"/>
    </ligand>
</feature>
<feature type="binding site" evidence="5">
    <location>
        <position position="190"/>
    </location>
    <ligand>
        <name>GTP</name>
        <dbReference type="ChEBI" id="CHEBI:37565"/>
    </ligand>
</feature>
<dbReference type="GO" id="GO:0003924">
    <property type="term" value="F:GTPase activity"/>
    <property type="evidence" value="ECO:0007669"/>
    <property type="project" value="UniProtKB-UniRule"/>
</dbReference>
<dbReference type="GO" id="GO:0000917">
    <property type="term" value="P:division septum assembly"/>
    <property type="evidence" value="ECO:0007669"/>
    <property type="project" value="UniProtKB-KW"/>
</dbReference>
<accession>A0AAP3XT40</accession>
<evidence type="ECO:0000256" key="7">
    <source>
        <dbReference type="SAM" id="MobiDB-lite"/>
    </source>
</evidence>
<dbReference type="HAMAP" id="MF_00909">
    <property type="entry name" value="FtsZ"/>
    <property type="match status" value="1"/>
</dbReference>
<evidence type="ECO:0000256" key="3">
    <source>
        <dbReference type="ARBA" id="ARBA00022741"/>
    </source>
</evidence>
<dbReference type="SUPFAM" id="SSF55307">
    <property type="entry name" value="Tubulin C-terminal domain-like"/>
    <property type="match status" value="1"/>
</dbReference>
<dbReference type="InterPro" id="IPR008280">
    <property type="entry name" value="Tub_FtsZ_C"/>
</dbReference>
<dbReference type="FunFam" id="3.40.50.1440:FF:000001">
    <property type="entry name" value="Cell division protein FtsZ"/>
    <property type="match status" value="1"/>
</dbReference>
<proteinExistence type="inferred from homology"/>
<dbReference type="InterPro" id="IPR045061">
    <property type="entry name" value="FtsZ/CetZ"/>
</dbReference>
<dbReference type="SMART" id="SM00864">
    <property type="entry name" value="Tubulin"/>
    <property type="match status" value="1"/>
</dbReference>
<dbReference type="InterPro" id="IPR003008">
    <property type="entry name" value="Tubulin_FtsZ_GTPase"/>
</dbReference>
<keyword evidence="4 5" id="KW-0342">GTP-binding</keyword>
<comment type="caution">
    <text evidence="10">The sequence shown here is derived from an EMBL/GenBank/DDBJ whole genome shotgun (WGS) entry which is preliminary data.</text>
</comment>
<dbReference type="Pfam" id="PF12327">
    <property type="entry name" value="FtsZ_C"/>
    <property type="match status" value="1"/>
</dbReference>
<feature type="domain" description="Tubulin/FtsZ GTPase" evidence="8">
    <location>
        <begin position="16"/>
        <end position="208"/>
    </location>
</feature>
<evidence type="ECO:0000313" key="11">
    <source>
        <dbReference type="Proteomes" id="UP001301140"/>
    </source>
</evidence>
<keyword evidence="5 10" id="KW-0132">Cell division</keyword>
<dbReference type="NCBIfam" id="TIGR00065">
    <property type="entry name" value="ftsZ"/>
    <property type="match status" value="1"/>
</dbReference>
<dbReference type="InterPro" id="IPR036525">
    <property type="entry name" value="Tubulin/FtsZ_GTPase_sf"/>
</dbReference>
<dbReference type="InterPro" id="IPR024757">
    <property type="entry name" value="FtsZ_C"/>
</dbReference>
<dbReference type="InterPro" id="IPR000158">
    <property type="entry name" value="Cell_div_FtsZ"/>
</dbReference>
<evidence type="ECO:0000259" key="8">
    <source>
        <dbReference type="SMART" id="SM00864"/>
    </source>
</evidence>
<dbReference type="GO" id="GO:0005737">
    <property type="term" value="C:cytoplasm"/>
    <property type="evidence" value="ECO:0007669"/>
    <property type="project" value="UniProtKB-SubCell"/>
</dbReference>
<sequence length="488" mass="51496">MTINLTMPMTHELKPRISVVGVGGAGGNAVNNMITSHLEGVDFVVCNTDAQAISACLTERRVQLGVSITHGLGAGARPEVGRAAAEEAIDEILDNLQGSHMVFITAGMGGGTGTGAAPAIARAVREQGILTVGVVTKPFHFEGAHRMRLAEQGLAELQQHVDTLIVIPNQNLFRLANERTTFADAFKMADEVLHMGVRGVTDLMIMPGLINLDFADIRTVMSEMGKAMMGTGEAEGERRALDAAEAAISNPLLDEVSMKGAHAVLINITGGMDMALFEVDAAANRIREEVDPDANIIFGSTFDGSMDGRMRVSVVATGIDSESARKAQAEAAQAAGAQQAGQQEAAPAAPAGGFRFPVQMQKAQPAPFPSVARPAAPVRRPGEPSPTLNLRASGAGVEQRPEAAVPSFVPPRAAEPGAAHRAQPADRSSLNIFGRMKDFAFGNHGMPGEAHAVQPRTETAEADRIVRQPELEEARDVPAFLRHERVDS</sequence>
<keyword evidence="2 5" id="KW-0963">Cytoplasm</keyword>
<dbReference type="SMART" id="SM00865">
    <property type="entry name" value="Tubulin_C"/>
    <property type="match status" value="1"/>
</dbReference>
<protein>
    <recommendedName>
        <fullName evidence="5 6">Cell division protein FtsZ</fullName>
    </recommendedName>
</protein>
<dbReference type="Proteomes" id="UP001301140">
    <property type="component" value="Unassembled WGS sequence"/>
</dbReference>
<keyword evidence="3 5" id="KW-0547">Nucleotide-binding</keyword>
<dbReference type="InterPro" id="IPR018316">
    <property type="entry name" value="Tubulin/FtsZ_2-layer-sand-dom"/>
</dbReference>
<dbReference type="SUPFAM" id="SSF52490">
    <property type="entry name" value="Tubulin nucleotide-binding domain-like"/>
    <property type="match status" value="1"/>
</dbReference>
<dbReference type="EMBL" id="JARGEQ010000135">
    <property type="protein sequence ID" value="MDF1587496.1"/>
    <property type="molecule type" value="Genomic_DNA"/>
</dbReference>
<dbReference type="PRINTS" id="PR00423">
    <property type="entry name" value="CELLDVISFTSZ"/>
</dbReference>
<feature type="binding site" evidence="5">
    <location>
        <begin position="24"/>
        <end position="28"/>
    </location>
    <ligand>
        <name>GTP</name>
        <dbReference type="ChEBI" id="CHEBI:37565"/>
    </ligand>
</feature>
<name>A0AAP3XT40_9PROT</name>
<dbReference type="GO" id="GO:0043093">
    <property type="term" value="P:FtsZ-dependent cytokinesis"/>
    <property type="evidence" value="ECO:0007669"/>
    <property type="project" value="UniProtKB-UniRule"/>
</dbReference>
<dbReference type="Pfam" id="PF00091">
    <property type="entry name" value="Tubulin"/>
    <property type="match status" value="1"/>
</dbReference>
<dbReference type="RefSeq" id="WP_327789920.1">
    <property type="nucleotide sequence ID" value="NZ_JARGEQ010000135.1"/>
</dbReference>
<evidence type="ECO:0000256" key="6">
    <source>
        <dbReference type="NCBIfam" id="TIGR00065"/>
    </source>
</evidence>
<evidence type="ECO:0000256" key="5">
    <source>
        <dbReference type="HAMAP-Rule" id="MF_00909"/>
    </source>
</evidence>
<comment type="function">
    <text evidence="5">Essential cell division protein that forms a contractile ring structure (Z ring) at the future cell division site. The regulation of the ring assembly controls the timing and the location of cell division. One of the functions of the FtsZ ring is to recruit other cell division proteins to the septum to produce a new cell wall between the dividing cells. Binds GTP and shows GTPase activity.</text>
</comment>
<evidence type="ECO:0000259" key="9">
    <source>
        <dbReference type="SMART" id="SM00865"/>
    </source>
</evidence>
<keyword evidence="11" id="KW-1185">Reference proteome</keyword>
<dbReference type="PANTHER" id="PTHR30314:SF3">
    <property type="entry name" value="MITOCHONDRIAL DIVISION PROTEIN FSZA"/>
    <property type="match status" value="1"/>
</dbReference>
<keyword evidence="5" id="KW-0131">Cell cycle</keyword>
<evidence type="ECO:0000256" key="4">
    <source>
        <dbReference type="ARBA" id="ARBA00023134"/>
    </source>
</evidence>
<gene>
    <name evidence="5 10" type="primary">ftsZ</name>
    <name evidence="10" type="ORF">PZ740_14000</name>
</gene>
<evidence type="ECO:0000256" key="2">
    <source>
        <dbReference type="ARBA" id="ARBA00022490"/>
    </source>
</evidence>
<feature type="region of interest" description="Disordered" evidence="7">
    <location>
        <begin position="330"/>
        <end position="350"/>
    </location>
</feature>
<feature type="binding site" evidence="5">
    <location>
        <position position="146"/>
    </location>
    <ligand>
        <name>GTP</name>
        <dbReference type="ChEBI" id="CHEBI:37565"/>
    </ligand>
</feature>
<reference evidence="10 11" key="1">
    <citation type="submission" date="2023-03" db="EMBL/GenBank/DDBJ databases">
        <title>YIM 152171 draft genome.</title>
        <authorList>
            <person name="Yang Z."/>
        </authorList>
    </citation>
    <scope>NUCLEOTIDE SEQUENCE [LARGE SCALE GENOMIC DNA]</scope>
    <source>
        <strain evidence="10 11">YIM 152171</strain>
    </source>
</reference>
<dbReference type="FunFam" id="3.30.1330.20:FF:000011">
    <property type="entry name" value="Cell division protein FtsZ"/>
    <property type="match status" value="1"/>
</dbReference>
<feature type="domain" description="Tubulin/FtsZ 2-layer sandwich" evidence="9">
    <location>
        <begin position="210"/>
        <end position="328"/>
    </location>
</feature>
<dbReference type="GO" id="GO:0005525">
    <property type="term" value="F:GTP binding"/>
    <property type="evidence" value="ECO:0007669"/>
    <property type="project" value="UniProtKB-UniRule"/>
</dbReference>
<dbReference type="InterPro" id="IPR037103">
    <property type="entry name" value="Tubulin/FtsZ-like_C"/>
</dbReference>